<dbReference type="Proteomes" id="UP000664414">
    <property type="component" value="Unassembled WGS sequence"/>
</dbReference>
<evidence type="ECO:0000313" key="2">
    <source>
        <dbReference type="Proteomes" id="UP000664414"/>
    </source>
</evidence>
<organism evidence="1 2">
    <name type="scientific">Candidatus Paracaedimonas acanthamoebae</name>
    <dbReference type="NCBI Taxonomy" id="244581"/>
    <lineage>
        <taxon>Bacteria</taxon>
        <taxon>Pseudomonadati</taxon>
        <taxon>Pseudomonadota</taxon>
        <taxon>Alphaproteobacteria</taxon>
        <taxon>Holosporales</taxon>
        <taxon>Caedimonadaceae</taxon>
        <taxon>Candidatus Paracaedimonas</taxon>
    </lineage>
</organism>
<name>A0A8J7PJS2_9PROT</name>
<dbReference type="EMBL" id="JAFKGL010000025">
    <property type="protein sequence ID" value="MBN9413465.1"/>
    <property type="molecule type" value="Genomic_DNA"/>
</dbReference>
<gene>
    <name evidence="1" type="ORF">J0H12_06045</name>
</gene>
<accession>A0A8J7PJS2</accession>
<comment type="caution">
    <text evidence="1">The sequence shown here is derived from an EMBL/GenBank/DDBJ whole genome shotgun (WGS) entry which is preliminary data.</text>
</comment>
<dbReference type="AlphaFoldDB" id="A0A8J7PJS2"/>
<sequence length="313" mass="36671">MQEIIKIFCLLSYVLNSSSYHLSETLFEKIFVEKKATIQELNALAQRHFLRPKHAERMSKEAIQHYKKLYSRLSIEQKKEIIKYFYDLGYITSVYPKRNVCPDIILIQGSTVPDMRERLMFLAKNIENGIIFFKPETQIVFLVGERTLFLTETKEVLLNTSPYLKDPHWNIPKILPLDEREASKLIWDQLQLPSSLREKKPIFIEATKQQNSTRAQTMDCVQLWLQKTTPQAHKKVLMISNNPYIHYQKDVTDLEISKAGFNNFFDIEGIGRSFDLDNQNIDITIGILMDTLARVLYVENQRQEMLSKTKSDT</sequence>
<evidence type="ECO:0000313" key="1">
    <source>
        <dbReference type="EMBL" id="MBN9413465.1"/>
    </source>
</evidence>
<protein>
    <submittedName>
        <fullName evidence="1">Uncharacterized protein</fullName>
    </submittedName>
</protein>
<reference evidence="1" key="1">
    <citation type="submission" date="2021-02" db="EMBL/GenBank/DDBJ databases">
        <title>Thiocyanate and organic carbon inputs drive convergent selection for specific autotrophic Afipia and Thiobacillus strains within complex microbiomes.</title>
        <authorList>
            <person name="Huddy R.J."/>
            <person name="Sachdeva R."/>
            <person name="Kadzinga F."/>
            <person name="Kantor R.S."/>
            <person name="Harrison S.T.L."/>
            <person name="Banfield J.F."/>
        </authorList>
    </citation>
    <scope>NUCLEOTIDE SEQUENCE</scope>
    <source>
        <strain evidence="1">SCN18_10_11_15_R4_P_38_20</strain>
    </source>
</reference>
<proteinExistence type="predicted"/>